<dbReference type="CDD" id="cd01831">
    <property type="entry name" value="Endoglucanase_E_like"/>
    <property type="match status" value="1"/>
</dbReference>
<feature type="domain" description="SGNH hydrolase-type esterase" evidence="1">
    <location>
        <begin position="148"/>
        <end position="315"/>
    </location>
</feature>
<feature type="domain" description="Carbohydrate esterase 2 N-terminal" evidence="2">
    <location>
        <begin position="17"/>
        <end position="138"/>
    </location>
</feature>
<dbReference type="Pfam" id="PF13472">
    <property type="entry name" value="Lipase_GDSL_2"/>
    <property type="match status" value="1"/>
</dbReference>
<dbReference type="EMBL" id="DVHE01000079">
    <property type="protein sequence ID" value="HIR51595.1"/>
    <property type="molecule type" value="Genomic_DNA"/>
</dbReference>
<protein>
    <submittedName>
        <fullName evidence="3">Uncharacterized protein</fullName>
    </submittedName>
</protein>
<dbReference type="Pfam" id="PF17996">
    <property type="entry name" value="CE2_N"/>
    <property type="match status" value="1"/>
</dbReference>
<dbReference type="Gene3D" id="2.60.120.260">
    <property type="entry name" value="Galactose-binding domain-like"/>
    <property type="match status" value="1"/>
</dbReference>
<evidence type="ECO:0000313" key="3">
    <source>
        <dbReference type="EMBL" id="HIR51595.1"/>
    </source>
</evidence>
<dbReference type="InterPro" id="IPR013830">
    <property type="entry name" value="SGNH_hydro"/>
</dbReference>
<comment type="caution">
    <text evidence="3">The sequence shown here is derived from an EMBL/GenBank/DDBJ whole genome shotgun (WGS) entry which is preliminary data.</text>
</comment>
<dbReference type="InterPro" id="IPR037461">
    <property type="entry name" value="CtCE2-like_dom"/>
</dbReference>
<dbReference type="AlphaFoldDB" id="A0A9D1IY83"/>
<dbReference type="PANTHER" id="PTHR37834:SF2">
    <property type="entry name" value="ESTERASE, SGNH HYDROLASE-TYPE"/>
    <property type="match status" value="1"/>
</dbReference>
<dbReference type="SUPFAM" id="SSF52266">
    <property type="entry name" value="SGNH hydrolase"/>
    <property type="match status" value="1"/>
</dbReference>
<organism evidence="3 4">
    <name type="scientific">Candidatus Avoscillospira avicola</name>
    <dbReference type="NCBI Taxonomy" id="2840706"/>
    <lineage>
        <taxon>Bacteria</taxon>
        <taxon>Bacillati</taxon>
        <taxon>Bacillota</taxon>
        <taxon>Clostridia</taxon>
        <taxon>Eubacteriales</taxon>
        <taxon>Oscillospiraceae</taxon>
        <taxon>Oscillospiraceae incertae sedis</taxon>
        <taxon>Candidatus Avoscillospira</taxon>
    </lineage>
</organism>
<evidence type="ECO:0000259" key="2">
    <source>
        <dbReference type="Pfam" id="PF17996"/>
    </source>
</evidence>
<dbReference type="GO" id="GO:0052689">
    <property type="term" value="F:carboxylic ester hydrolase activity"/>
    <property type="evidence" value="ECO:0007669"/>
    <property type="project" value="InterPro"/>
</dbReference>
<dbReference type="InterPro" id="IPR040794">
    <property type="entry name" value="CE2_N"/>
</dbReference>
<reference evidence="3" key="2">
    <citation type="journal article" date="2021" name="PeerJ">
        <title>Extensive microbial diversity within the chicken gut microbiome revealed by metagenomics and culture.</title>
        <authorList>
            <person name="Gilroy R."/>
            <person name="Ravi A."/>
            <person name="Getino M."/>
            <person name="Pursley I."/>
            <person name="Horton D.L."/>
            <person name="Alikhan N.F."/>
            <person name="Baker D."/>
            <person name="Gharbi K."/>
            <person name="Hall N."/>
            <person name="Watson M."/>
            <person name="Adriaenssens E.M."/>
            <person name="Foster-Nyarko E."/>
            <person name="Jarju S."/>
            <person name="Secka A."/>
            <person name="Antonio M."/>
            <person name="Oren A."/>
            <person name="Chaudhuri R.R."/>
            <person name="La Ragione R."/>
            <person name="Hildebrand F."/>
            <person name="Pallen M.J."/>
        </authorList>
    </citation>
    <scope>NUCLEOTIDE SEQUENCE</scope>
    <source>
        <strain evidence="3">ChiBcec15-4380</strain>
    </source>
</reference>
<dbReference type="InterPro" id="IPR036514">
    <property type="entry name" value="SGNH_hydro_sf"/>
</dbReference>
<evidence type="ECO:0000259" key="1">
    <source>
        <dbReference type="Pfam" id="PF13472"/>
    </source>
</evidence>
<gene>
    <name evidence="3" type="ORF">IAA53_10065</name>
</gene>
<proteinExistence type="predicted"/>
<dbReference type="PANTHER" id="PTHR37834">
    <property type="entry name" value="GDSL-LIKE LIPASE/ACYLHYDROLASE DOMAIN PROTEIN (AFU_ORTHOLOGUE AFUA_2G00620)"/>
    <property type="match status" value="1"/>
</dbReference>
<name>A0A9D1IY83_9FIRM</name>
<dbReference type="InterPro" id="IPR052762">
    <property type="entry name" value="PCW_deacetylase/CE"/>
</dbReference>
<accession>A0A9D1IY83</accession>
<evidence type="ECO:0000313" key="4">
    <source>
        <dbReference type="Proteomes" id="UP000824239"/>
    </source>
</evidence>
<reference evidence="3" key="1">
    <citation type="submission" date="2020-10" db="EMBL/GenBank/DDBJ databases">
        <authorList>
            <person name="Gilroy R."/>
        </authorList>
    </citation>
    <scope>NUCLEOTIDE SEQUENCE</scope>
    <source>
        <strain evidence="3">ChiBcec15-4380</strain>
    </source>
</reference>
<dbReference type="Proteomes" id="UP000824239">
    <property type="component" value="Unassembled WGS sequence"/>
</dbReference>
<sequence>MQYHSLAELAPLLRPLGRTLPLGDTLYFDWTCSGVELCFRGTTLLAELTAIPGAEQDRHPMTGALVERPTWPWCAVILDGGDQPSRVIPVEEAAHTCMLFHSETPETHRIRLIKRTENAKGYLGLKGLWADGTVLPLPEEAPRKQIVFIGDSITCGFGNSTEERDRLFFSADEDGWMSHGAITARLLGMEPTIVSSSGIAVTPYAGWPHPYAMDQLYDYADRMLEDHLGRTELTPWDFAAHPADYVVLNLGTNDVNALELEGEGGPAHHARAYRDFVAHLRAVHPDAQIICALGSMDYYLYPDIVRVVEEYRRDTGDQAVHCFRYPKMSIVDPIGACGHPHVNTHRKMARAMADFIAALEAARP</sequence>
<dbReference type="Gene3D" id="3.40.50.1110">
    <property type="entry name" value="SGNH hydrolase"/>
    <property type="match status" value="1"/>
</dbReference>